<evidence type="ECO:0000256" key="1">
    <source>
        <dbReference type="ARBA" id="ARBA00006588"/>
    </source>
</evidence>
<dbReference type="InterPro" id="IPR010733">
    <property type="entry name" value="DUF1308"/>
</dbReference>
<dbReference type="InterPro" id="IPR041076">
    <property type="entry name" value="DUF5614"/>
</dbReference>
<reference evidence="5" key="1">
    <citation type="submission" date="2018-03" db="EMBL/GenBank/DDBJ databases">
        <title>The relapsing fever spirochete Borrelia turicatae persists in the highly oxidative environment of its soft-bodied tick vector.</title>
        <authorList>
            <person name="Bourret T.J."/>
            <person name="Boyle W.K."/>
            <person name="Valenzuela J.G."/>
            <person name="Oliveira F."/>
            <person name="Lopez J.E."/>
        </authorList>
    </citation>
    <scope>NUCLEOTIDE SEQUENCE</scope>
    <source>
        <strain evidence="5">Kansas strain/isolate</strain>
        <tissue evidence="5">Salivary glands</tissue>
    </source>
</reference>
<dbReference type="EMBL" id="GGLE01006369">
    <property type="protein sequence ID" value="MBY10495.1"/>
    <property type="molecule type" value="Transcribed_RNA"/>
</dbReference>
<dbReference type="AlphaFoldDB" id="A0A2R5LM21"/>
<accession>A0A2R5LM21</accession>
<feature type="region of interest" description="Disordered" evidence="2">
    <location>
        <begin position="194"/>
        <end position="222"/>
    </location>
</feature>
<dbReference type="Pfam" id="PF18474">
    <property type="entry name" value="DUF5614"/>
    <property type="match status" value="1"/>
</dbReference>
<evidence type="ECO:0000313" key="5">
    <source>
        <dbReference type="EMBL" id="MBY10495.1"/>
    </source>
</evidence>
<proteinExistence type="inferred from homology"/>
<dbReference type="PANTHER" id="PTHR13379:SF0">
    <property type="entry name" value="UPF0415 PROTEIN C7ORF25"/>
    <property type="match status" value="1"/>
</dbReference>
<evidence type="ECO:0000256" key="2">
    <source>
        <dbReference type="SAM" id="MobiDB-lite"/>
    </source>
</evidence>
<dbReference type="Pfam" id="PF07000">
    <property type="entry name" value="DUF1308"/>
    <property type="match status" value="1"/>
</dbReference>
<protein>
    <recommendedName>
        <fullName evidence="6">DUF1308 domain-containing protein</fullName>
    </recommendedName>
</protein>
<feature type="domain" description="DUF5614" evidence="4">
    <location>
        <begin position="8"/>
        <end position="201"/>
    </location>
</feature>
<comment type="similarity">
    <text evidence="1">Belongs to the UPF0415 family.</text>
</comment>
<feature type="domain" description="DUF1308" evidence="3">
    <location>
        <begin position="237"/>
        <end position="399"/>
    </location>
</feature>
<dbReference type="PANTHER" id="PTHR13379">
    <property type="entry name" value="UNCHARACTERIZED DUF1308"/>
    <property type="match status" value="1"/>
</dbReference>
<sequence length="402" mass="44196">MDIEEAKQKVLDKINDADEILRRCDTIASCQGRSKLRRKIQAEIKFLRSLYKSSDRIKEEHLRCTNLAYLSAVVTCSLSSAGFVDVLKPFTFPEGYVDQSGRYSERVIVDVVAGHGSIWYKVVARNPRALLVSSMGDGEYGRKTILDQLQEMTECSKHHPHLYHAPHVKLWSTLPVCDSLRSIVEGIGAEIIDTENASGTEANPVPPSDAQEEHGSSSAPDQAFSLHINNIPENATLNLDVSTMIAYVSGLTNGRCHFKFQENILTEQAESERRSPVKPILDALFGGAERKLVCCQTAYDEFVKITGTLAGPGEMAATKKLLERVQVVPDEPSECVIALPRCGKVKGRSRVIFGTGVTLRAITVTANGGFLRAAHAKGIDFPAFVHESRALTEAKEKTAMRL</sequence>
<name>A0A2R5LM21_9ACAR</name>
<evidence type="ECO:0008006" key="6">
    <source>
        <dbReference type="Google" id="ProtNLM"/>
    </source>
</evidence>
<organism evidence="5">
    <name type="scientific">Ornithodoros turicata</name>
    <dbReference type="NCBI Taxonomy" id="34597"/>
    <lineage>
        <taxon>Eukaryota</taxon>
        <taxon>Metazoa</taxon>
        <taxon>Ecdysozoa</taxon>
        <taxon>Arthropoda</taxon>
        <taxon>Chelicerata</taxon>
        <taxon>Arachnida</taxon>
        <taxon>Acari</taxon>
        <taxon>Parasitiformes</taxon>
        <taxon>Ixodida</taxon>
        <taxon>Ixodoidea</taxon>
        <taxon>Argasidae</taxon>
        <taxon>Ornithodorinae</taxon>
        <taxon>Ornithodoros</taxon>
    </lineage>
</organism>
<evidence type="ECO:0000259" key="3">
    <source>
        <dbReference type="Pfam" id="PF07000"/>
    </source>
</evidence>
<evidence type="ECO:0000259" key="4">
    <source>
        <dbReference type="Pfam" id="PF18474"/>
    </source>
</evidence>